<proteinExistence type="inferred from homology"/>
<dbReference type="InterPro" id="IPR049557">
    <property type="entry name" value="Transketolase_CS"/>
</dbReference>
<dbReference type="EMBL" id="FNJM01000002">
    <property type="protein sequence ID" value="SDP17042.1"/>
    <property type="molecule type" value="Genomic_DNA"/>
</dbReference>
<keyword evidence="8" id="KW-1185">Reference proteome</keyword>
<keyword evidence="3" id="KW-0808">Transferase</keyword>
<dbReference type="Gene3D" id="3.40.50.970">
    <property type="match status" value="1"/>
</dbReference>
<evidence type="ECO:0000256" key="1">
    <source>
        <dbReference type="ARBA" id="ARBA00001964"/>
    </source>
</evidence>
<sequence>MNKEILIKKSKEVRKDIINMIYESKSGHPGGSLSCTDILTYLYFEKMNVDANNPKDENRDRFVLSKGHAAPALYGVLCEKGFFPREELNGLRKLGAILQGHPDKKKVPGVDVSTGSLGQGISNAVGMAVGLKLKKSKAKVYTVLGDGELQEGLVWEAAMAAAHYKLSNLVAVIDYNGLQIDGKNEDVMSISPLDDKFTSFGWNVVKCNGHDFEEIHEAFAKAEKCLDKPTVIIATTVKGKGVSFMENKAEWHGQAPSEEQRLQAIIDIER</sequence>
<dbReference type="PANTHER" id="PTHR47514:SF1">
    <property type="entry name" value="TRANSKETOLASE N-TERMINAL SECTION-RELATED"/>
    <property type="match status" value="1"/>
</dbReference>
<reference evidence="7 8" key="1">
    <citation type="submission" date="2016-10" db="EMBL/GenBank/DDBJ databases">
        <authorList>
            <person name="de Groot N.N."/>
        </authorList>
    </citation>
    <scope>NUCLEOTIDE SEQUENCE [LARGE SCALE GENOMIC DNA]</scope>
    <source>
        <strain evidence="7 8">DSM 12272</strain>
    </source>
</reference>
<dbReference type="Pfam" id="PF00456">
    <property type="entry name" value="Transketolase_N"/>
    <property type="match status" value="1"/>
</dbReference>
<evidence type="ECO:0000256" key="4">
    <source>
        <dbReference type="ARBA" id="ARBA00022723"/>
    </source>
</evidence>
<dbReference type="GO" id="GO:0016740">
    <property type="term" value="F:transferase activity"/>
    <property type="evidence" value="ECO:0007669"/>
    <property type="project" value="UniProtKB-KW"/>
</dbReference>
<organism evidence="7 8">
    <name type="scientific">Clostridium gasigenes</name>
    <dbReference type="NCBI Taxonomy" id="94869"/>
    <lineage>
        <taxon>Bacteria</taxon>
        <taxon>Bacillati</taxon>
        <taxon>Bacillota</taxon>
        <taxon>Clostridia</taxon>
        <taxon>Eubacteriales</taxon>
        <taxon>Clostridiaceae</taxon>
        <taxon>Clostridium</taxon>
    </lineage>
</organism>
<protein>
    <submittedName>
        <fullName evidence="7">Transketolase</fullName>
    </submittedName>
</protein>
<dbReference type="GO" id="GO:0046872">
    <property type="term" value="F:metal ion binding"/>
    <property type="evidence" value="ECO:0007669"/>
    <property type="project" value="UniProtKB-KW"/>
</dbReference>
<comment type="cofactor">
    <cofactor evidence="1">
        <name>thiamine diphosphate</name>
        <dbReference type="ChEBI" id="CHEBI:58937"/>
    </cofactor>
</comment>
<evidence type="ECO:0000313" key="8">
    <source>
        <dbReference type="Proteomes" id="UP000198597"/>
    </source>
</evidence>
<dbReference type="SUPFAM" id="SSF52518">
    <property type="entry name" value="Thiamin diphosphate-binding fold (THDP-binding)"/>
    <property type="match status" value="1"/>
</dbReference>
<dbReference type="InterPro" id="IPR005474">
    <property type="entry name" value="Transketolase_N"/>
</dbReference>
<dbReference type="OrthoDB" id="8732661at2"/>
<dbReference type="CDD" id="cd02012">
    <property type="entry name" value="TPP_TK"/>
    <property type="match status" value="1"/>
</dbReference>
<keyword evidence="5" id="KW-0786">Thiamine pyrophosphate</keyword>
<evidence type="ECO:0000259" key="6">
    <source>
        <dbReference type="Pfam" id="PF00456"/>
    </source>
</evidence>
<dbReference type="AlphaFoldDB" id="A0A1H0QI93"/>
<gene>
    <name evidence="7" type="ORF">SAMN04488529_102377</name>
</gene>
<evidence type="ECO:0000313" key="7">
    <source>
        <dbReference type="EMBL" id="SDP17042.1"/>
    </source>
</evidence>
<dbReference type="PROSITE" id="PS00801">
    <property type="entry name" value="TRANSKETOLASE_1"/>
    <property type="match status" value="1"/>
</dbReference>
<evidence type="ECO:0000256" key="2">
    <source>
        <dbReference type="ARBA" id="ARBA00007131"/>
    </source>
</evidence>
<dbReference type="STRING" id="94869.SAMN04488529_102377"/>
<dbReference type="InterPro" id="IPR029061">
    <property type="entry name" value="THDP-binding"/>
</dbReference>
<evidence type="ECO:0000256" key="3">
    <source>
        <dbReference type="ARBA" id="ARBA00022679"/>
    </source>
</evidence>
<comment type="similarity">
    <text evidence="2">Belongs to the transketolase family.</text>
</comment>
<name>A0A1H0QI93_9CLOT</name>
<keyword evidence="4" id="KW-0479">Metal-binding</keyword>
<dbReference type="PANTHER" id="PTHR47514">
    <property type="entry name" value="TRANSKETOLASE N-TERMINAL SECTION-RELATED"/>
    <property type="match status" value="1"/>
</dbReference>
<accession>A0A1H0QI93</accession>
<feature type="domain" description="Transketolase N-terminal" evidence="6">
    <location>
        <begin position="13"/>
        <end position="259"/>
    </location>
</feature>
<evidence type="ECO:0000256" key="5">
    <source>
        <dbReference type="ARBA" id="ARBA00023052"/>
    </source>
</evidence>
<dbReference type="Proteomes" id="UP000198597">
    <property type="component" value="Unassembled WGS sequence"/>
</dbReference>
<dbReference type="RefSeq" id="WP_089967251.1">
    <property type="nucleotide sequence ID" value="NZ_FNJM01000002.1"/>
</dbReference>